<feature type="signal peptide" evidence="1">
    <location>
        <begin position="1"/>
        <end position="20"/>
    </location>
</feature>
<dbReference type="AlphaFoldDB" id="A0AAW9S1P7"/>
<accession>A0AAW9S1P7</accession>
<evidence type="ECO:0008006" key="4">
    <source>
        <dbReference type="Google" id="ProtNLM"/>
    </source>
</evidence>
<keyword evidence="1" id="KW-0732">Signal</keyword>
<dbReference type="PROSITE" id="PS51257">
    <property type="entry name" value="PROKAR_LIPOPROTEIN"/>
    <property type="match status" value="1"/>
</dbReference>
<evidence type="ECO:0000313" key="3">
    <source>
        <dbReference type="Proteomes" id="UP001403385"/>
    </source>
</evidence>
<dbReference type="RefSeq" id="WP_346821871.1">
    <property type="nucleotide sequence ID" value="NZ_JBDKWZ010000007.1"/>
</dbReference>
<feature type="chain" id="PRO_5043611867" description="Lipoprotein" evidence="1">
    <location>
        <begin position="21"/>
        <end position="196"/>
    </location>
</feature>
<evidence type="ECO:0000313" key="2">
    <source>
        <dbReference type="EMBL" id="MEN7549100.1"/>
    </source>
</evidence>
<keyword evidence="3" id="KW-1185">Reference proteome</keyword>
<organism evidence="2 3">
    <name type="scientific">Rapidithrix thailandica</name>
    <dbReference type="NCBI Taxonomy" id="413964"/>
    <lineage>
        <taxon>Bacteria</taxon>
        <taxon>Pseudomonadati</taxon>
        <taxon>Bacteroidota</taxon>
        <taxon>Cytophagia</taxon>
        <taxon>Cytophagales</taxon>
        <taxon>Flammeovirgaceae</taxon>
        <taxon>Rapidithrix</taxon>
    </lineage>
</organism>
<name>A0AAW9S1P7_9BACT</name>
<dbReference type="EMBL" id="JBDKWZ010000007">
    <property type="protein sequence ID" value="MEN7549100.1"/>
    <property type="molecule type" value="Genomic_DNA"/>
</dbReference>
<sequence>MKYRLLFFVLLLAMSGCVSNKGKYVAKVDNDSRFILDYDSRLAQQAMKKHRFEYGASTVGAAAVEGAVEGLVSGIIISTVPCKACGRRKCCCDNPHMNDADVHTEKIYRTLVLKNTEKDTVYFDLLTEQKIDESLSCSVKKVYLPPQERITLLLPYSTKYELQYGKEAEGKKENSEMLLTTITNKVFFRNGRIFRK</sequence>
<evidence type="ECO:0000256" key="1">
    <source>
        <dbReference type="SAM" id="SignalP"/>
    </source>
</evidence>
<gene>
    <name evidence="2" type="ORF">AAG747_14350</name>
</gene>
<proteinExistence type="predicted"/>
<protein>
    <recommendedName>
        <fullName evidence="4">Lipoprotein</fullName>
    </recommendedName>
</protein>
<reference evidence="2 3" key="1">
    <citation type="submission" date="2024-04" db="EMBL/GenBank/DDBJ databases">
        <title>Novel genus in family Flammeovirgaceae.</title>
        <authorList>
            <person name="Nguyen T.H."/>
            <person name="Vuong T.Q."/>
            <person name="Le H."/>
            <person name="Kim S.-G."/>
        </authorList>
    </citation>
    <scope>NUCLEOTIDE SEQUENCE [LARGE SCALE GENOMIC DNA]</scope>
    <source>
        <strain evidence="2 3">JCM 23209</strain>
    </source>
</reference>
<comment type="caution">
    <text evidence="2">The sequence shown here is derived from an EMBL/GenBank/DDBJ whole genome shotgun (WGS) entry which is preliminary data.</text>
</comment>
<dbReference type="Proteomes" id="UP001403385">
    <property type="component" value="Unassembled WGS sequence"/>
</dbReference>